<dbReference type="EMBL" id="JBHSBY010000141">
    <property type="protein sequence ID" value="MFC4198612.1"/>
    <property type="molecule type" value="Genomic_DNA"/>
</dbReference>
<proteinExistence type="inferred from homology"/>
<feature type="domain" description="UspA" evidence="2">
    <location>
        <begin position="155"/>
        <end position="282"/>
    </location>
</feature>
<dbReference type="PANTHER" id="PTHR46268:SF6">
    <property type="entry name" value="UNIVERSAL STRESS PROTEIN UP12"/>
    <property type="match status" value="1"/>
</dbReference>
<sequence>MKNLLVLTDFSSHAKHVAEYAYSLAKKIDANIILCNAVIVPAEVPQAGLVVWPMEESNVLEEESKSELEKLKEHIKKIDHSHDKKPQIGIVNQSGYLQDVVEGLVAADQLIDCVVMGTHGDGFGGFLLGNHTRNMIESLSLPLLLIPSKTRIAPFKNIYFASDLSDTHEDGAFLRKLIPLARAFKAEIFIAHISTPKNLTSNISEKTKDMMLAFSSDLGYPGIHFIRINEENTTNGLEKLMASSAMDLLVMVHRKKNFLNRWLNGSVTEKLAKDLNFPMLIFSAVKDADHIA</sequence>
<evidence type="ECO:0000313" key="3">
    <source>
        <dbReference type="EMBL" id="MFC4198612.1"/>
    </source>
</evidence>
<comment type="caution">
    <text evidence="3">The sequence shown here is derived from an EMBL/GenBank/DDBJ whole genome shotgun (WGS) entry which is preliminary data.</text>
</comment>
<organism evidence="3 4">
    <name type="scientific">Pedobacter jamesrossensis</name>
    <dbReference type="NCBI Taxonomy" id="1908238"/>
    <lineage>
        <taxon>Bacteria</taxon>
        <taxon>Pseudomonadati</taxon>
        <taxon>Bacteroidota</taxon>
        <taxon>Sphingobacteriia</taxon>
        <taxon>Sphingobacteriales</taxon>
        <taxon>Sphingobacteriaceae</taxon>
        <taxon>Pedobacter</taxon>
    </lineage>
</organism>
<protein>
    <submittedName>
        <fullName evidence="3">Universal stress protein</fullName>
    </submittedName>
</protein>
<dbReference type="SUPFAM" id="SSF52402">
    <property type="entry name" value="Adenine nucleotide alpha hydrolases-like"/>
    <property type="match status" value="2"/>
</dbReference>
<dbReference type="Pfam" id="PF00582">
    <property type="entry name" value="Usp"/>
    <property type="match status" value="2"/>
</dbReference>
<keyword evidence="4" id="KW-1185">Reference proteome</keyword>
<dbReference type="CDD" id="cd00293">
    <property type="entry name" value="USP-like"/>
    <property type="match status" value="1"/>
</dbReference>
<comment type="similarity">
    <text evidence="1">Belongs to the universal stress protein A family.</text>
</comment>
<dbReference type="Proteomes" id="UP001595792">
    <property type="component" value="Unassembled WGS sequence"/>
</dbReference>
<evidence type="ECO:0000259" key="2">
    <source>
        <dbReference type="Pfam" id="PF00582"/>
    </source>
</evidence>
<accession>A0ABV8NSW3</accession>
<feature type="domain" description="UspA" evidence="2">
    <location>
        <begin position="1"/>
        <end position="147"/>
    </location>
</feature>
<evidence type="ECO:0000313" key="4">
    <source>
        <dbReference type="Proteomes" id="UP001595792"/>
    </source>
</evidence>
<reference evidence="4" key="1">
    <citation type="journal article" date="2019" name="Int. J. Syst. Evol. Microbiol.">
        <title>The Global Catalogue of Microorganisms (GCM) 10K type strain sequencing project: providing services to taxonomists for standard genome sequencing and annotation.</title>
        <authorList>
            <consortium name="The Broad Institute Genomics Platform"/>
            <consortium name="The Broad Institute Genome Sequencing Center for Infectious Disease"/>
            <person name="Wu L."/>
            <person name="Ma J."/>
        </authorList>
    </citation>
    <scope>NUCLEOTIDE SEQUENCE [LARGE SCALE GENOMIC DNA]</scope>
    <source>
        <strain evidence="4">CCM 8689</strain>
    </source>
</reference>
<dbReference type="InterPro" id="IPR006015">
    <property type="entry name" value="Universal_stress_UspA"/>
</dbReference>
<dbReference type="PANTHER" id="PTHR46268">
    <property type="entry name" value="STRESS RESPONSE PROTEIN NHAX"/>
    <property type="match status" value="1"/>
</dbReference>
<dbReference type="InterPro" id="IPR006016">
    <property type="entry name" value="UspA"/>
</dbReference>
<dbReference type="PRINTS" id="PR01438">
    <property type="entry name" value="UNVRSLSTRESS"/>
</dbReference>
<name>A0ABV8NSW3_9SPHI</name>
<dbReference type="RefSeq" id="WP_378962629.1">
    <property type="nucleotide sequence ID" value="NZ_JBHRXC010000016.1"/>
</dbReference>
<dbReference type="Gene3D" id="3.40.50.12370">
    <property type="match status" value="1"/>
</dbReference>
<gene>
    <name evidence="3" type="ORF">ACFOUY_18045</name>
</gene>
<evidence type="ECO:0000256" key="1">
    <source>
        <dbReference type="ARBA" id="ARBA00008791"/>
    </source>
</evidence>